<organism evidence="9">
    <name type="scientific">Absidia glauca</name>
    <name type="common">Pin mould</name>
    <dbReference type="NCBI Taxonomy" id="4829"/>
    <lineage>
        <taxon>Eukaryota</taxon>
        <taxon>Fungi</taxon>
        <taxon>Fungi incertae sedis</taxon>
        <taxon>Mucoromycota</taxon>
        <taxon>Mucoromycotina</taxon>
        <taxon>Mucoromycetes</taxon>
        <taxon>Mucorales</taxon>
        <taxon>Cunninghamellaceae</taxon>
        <taxon>Absidia</taxon>
    </lineage>
</organism>
<feature type="region of interest" description="Disordered" evidence="6">
    <location>
        <begin position="533"/>
        <end position="582"/>
    </location>
</feature>
<evidence type="ECO:0000256" key="1">
    <source>
        <dbReference type="ARBA" id="ARBA00022741"/>
    </source>
</evidence>
<dbReference type="FunCoup" id="A0A168RX79">
    <property type="interactions" value="42"/>
</dbReference>
<dbReference type="GO" id="GO:0005525">
    <property type="term" value="F:GTP binding"/>
    <property type="evidence" value="ECO:0007669"/>
    <property type="project" value="UniProtKB-KW"/>
</dbReference>
<dbReference type="SUPFAM" id="SSF52540">
    <property type="entry name" value="P-loop containing nucleoside triphosphate hydrolases"/>
    <property type="match status" value="1"/>
</dbReference>
<feature type="compositionally biased region" description="Polar residues" evidence="6">
    <location>
        <begin position="553"/>
        <end position="579"/>
    </location>
</feature>
<evidence type="ECO:0000256" key="6">
    <source>
        <dbReference type="SAM" id="MobiDB-lite"/>
    </source>
</evidence>
<dbReference type="InParanoid" id="A0A168RX79"/>
<evidence type="ECO:0000256" key="5">
    <source>
        <dbReference type="RuleBase" id="RU003932"/>
    </source>
</evidence>
<dbReference type="PRINTS" id="PR00195">
    <property type="entry name" value="DYNAMIN"/>
</dbReference>
<dbReference type="GO" id="GO:0016020">
    <property type="term" value="C:membrane"/>
    <property type="evidence" value="ECO:0007669"/>
    <property type="project" value="TreeGrafter"/>
</dbReference>
<evidence type="ECO:0000313" key="10">
    <source>
        <dbReference type="Proteomes" id="UP000078561"/>
    </source>
</evidence>
<dbReference type="AlphaFoldDB" id="A0A168RX79"/>
<evidence type="ECO:0000259" key="7">
    <source>
        <dbReference type="PROSITE" id="PS51388"/>
    </source>
</evidence>
<dbReference type="InterPro" id="IPR019762">
    <property type="entry name" value="Dynamin_GTPase_CS"/>
</dbReference>
<dbReference type="PANTHER" id="PTHR11566">
    <property type="entry name" value="DYNAMIN"/>
    <property type="match status" value="1"/>
</dbReference>
<keyword evidence="3" id="KW-0505">Motor protein</keyword>
<dbReference type="Gene3D" id="3.40.50.300">
    <property type="entry name" value="P-loop containing nucleotide triphosphate hydrolases"/>
    <property type="match status" value="1"/>
</dbReference>
<evidence type="ECO:0000256" key="4">
    <source>
        <dbReference type="ARBA" id="ARBA00073589"/>
    </source>
</evidence>
<dbReference type="InterPro" id="IPR000375">
    <property type="entry name" value="Dynamin_stalk"/>
</dbReference>
<evidence type="ECO:0000256" key="2">
    <source>
        <dbReference type="ARBA" id="ARBA00023134"/>
    </source>
</evidence>
<dbReference type="InterPro" id="IPR030381">
    <property type="entry name" value="G_DYNAMIN_dom"/>
</dbReference>
<dbReference type="PROSITE" id="PS51388">
    <property type="entry name" value="GED"/>
    <property type="match status" value="1"/>
</dbReference>
<feature type="domain" description="Dynamin-type G" evidence="8">
    <location>
        <begin position="24"/>
        <end position="317"/>
    </location>
</feature>
<proteinExistence type="inferred from homology"/>
<dbReference type="FunFam" id="3.40.50.300:FF:000473">
    <property type="entry name" value="Vacuolar sorting-associated 1 protein"/>
    <property type="match status" value="1"/>
</dbReference>
<dbReference type="InterPro" id="IPR001401">
    <property type="entry name" value="Dynamin_GTPase"/>
</dbReference>
<dbReference type="InterPro" id="IPR027417">
    <property type="entry name" value="P-loop_NTPase"/>
</dbReference>
<reference evidence="9" key="1">
    <citation type="submission" date="2016-04" db="EMBL/GenBank/DDBJ databases">
        <authorList>
            <person name="Evans L.H."/>
            <person name="Alamgir A."/>
            <person name="Owens N."/>
            <person name="Weber N.D."/>
            <person name="Virtaneva K."/>
            <person name="Barbian K."/>
            <person name="Babar A."/>
            <person name="Rosenke K."/>
        </authorList>
    </citation>
    <scope>NUCLEOTIDE SEQUENCE [LARGE SCALE GENOMIC DNA]</scope>
    <source>
        <strain evidence="9">CBS 101.48</strain>
    </source>
</reference>
<dbReference type="STRING" id="4829.A0A168RX79"/>
<evidence type="ECO:0000259" key="8">
    <source>
        <dbReference type="PROSITE" id="PS51718"/>
    </source>
</evidence>
<dbReference type="GO" id="GO:0016559">
    <property type="term" value="P:peroxisome fission"/>
    <property type="evidence" value="ECO:0007669"/>
    <property type="project" value="TreeGrafter"/>
</dbReference>
<dbReference type="Pfam" id="PF00350">
    <property type="entry name" value="Dynamin_N"/>
    <property type="match status" value="1"/>
</dbReference>
<dbReference type="InterPro" id="IPR045063">
    <property type="entry name" value="Dynamin_N"/>
</dbReference>
<dbReference type="EMBL" id="LT554760">
    <property type="protein sequence ID" value="SAM07517.1"/>
    <property type="molecule type" value="Genomic_DNA"/>
</dbReference>
<dbReference type="GO" id="GO:0000266">
    <property type="term" value="P:mitochondrial fission"/>
    <property type="evidence" value="ECO:0007669"/>
    <property type="project" value="TreeGrafter"/>
</dbReference>
<dbReference type="GO" id="GO:0048312">
    <property type="term" value="P:intracellular distribution of mitochondria"/>
    <property type="evidence" value="ECO:0007669"/>
    <property type="project" value="TreeGrafter"/>
</dbReference>
<dbReference type="GO" id="GO:0006897">
    <property type="term" value="P:endocytosis"/>
    <property type="evidence" value="ECO:0007669"/>
    <property type="project" value="TreeGrafter"/>
</dbReference>
<dbReference type="Gene3D" id="1.20.120.1240">
    <property type="entry name" value="Dynamin, middle domain"/>
    <property type="match status" value="1"/>
</dbReference>
<dbReference type="PANTHER" id="PTHR11566:SF220">
    <property type="entry name" value="VACUOLAR PROTEIN SORTING-ASSOCIATED PROTEIN 1"/>
    <property type="match status" value="1"/>
</dbReference>
<dbReference type="SMART" id="SM00302">
    <property type="entry name" value="GED"/>
    <property type="match status" value="1"/>
</dbReference>
<dbReference type="OrthoDB" id="5061070at2759"/>
<keyword evidence="1 5" id="KW-0547">Nucleotide-binding</keyword>
<protein>
    <recommendedName>
        <fullName evidence="4">Vacuolar protein sorting-associated protein 1</fullName>
    </recommendedName>
</protein>
<dbReference type="InterPro" id="IPR020850">
    <property type="entry name" value="GED_dom"/>
</dbReference>
<evidence type="ECO:0000256" key="3">
    <source>
        <dbReference type="ARBA" id="ARBA00023175"/>
    </source>
</evidence>
<keyword evidence="2 5" id="KW-0342">GTP-binding</keyword>
<dbReference type="PROSITE" id="PS51718">
    <property type="entry name" value="G_DYNAMIN_2"/>
    <property type="match status" value="1"/>
</dbReference>
<dbReference type="GO" id="GO:0005777">
    <property type="term" value="C:peroxisome"/>
    <property type="evidence" value="ECO:0007669"/>
    <property type="project" value="TreeGrafter"/>
</dbReference>
<comment type="similarity">
    <text evidence="5">Belongs to the TRAFAC class dynamin-like GTPase superfamily. Dynamin/Fzo/YdjA family.</text>
</comment>
<dbReference type="CDD" id="cd08771">
    <property type="entry name" value="DLP_1"/>
    <property type="match status" value="1"/>
</dbReference>
<keyword evidence="10" id="KW-1185">Reference proteome</keyword>
<dbReference type="GO" id="GO:0005874">
    <property type="term" value="C:microtubule"/>
    <property type="evidence" value="ECO:0007669"/>
    <property type="project" value="TreeGrafter"/>
</dbReference>
<dbReference type="PROSITE" id="PS00410">
    <property type="entry name" value="G_DYNAMIN_1"/>
    <property type="match status" value="1"/>
</dbReference>
<dbReference type="Pfam" id="PF01031">
    <property type="entry name" value="Dynamin_M"/>
    <property type="match status" value="1"/>
</dbReference>
<dbReference type="InterPro" id="IPR003130">
    <property type="entry name" value="GED"/>
</dbReference>
<accession>A0A168RX79</accession>
<dbReference type="GO" id="GO:0003924">
    <property type="term" value="F:GTPase activity"/>
    <property type="evidence" value="ECO:0007669"/>
    <property type="project" value="InterPro"/>
</dbReference>
<dbReference type="GO" id="GO:0008017">
    <property type="term" value="F:microtubule binding"/>
    <property type="evidence" value="ECO:0007669"/>
    <property type="project" value="TreeGrafter"/>
</dbReference>
<dbReference type="InterPro" id="IPR022812">
    <property type="entry name" value="Dynamin"/>
</dbReference>
<feature type="domain" description="GED" evidence="7">
    <location>
        <begin position="633"/>
        <end position="719"/>
    </location>
</feature>
<feature type="region of interest" description="Disordered" evidence="6">
    <location>
        <begin position="71"/>
        <end position="101"/>
    </location>
</feature>
<dbReference type="GO" id="GO:0007033">
    <property type="term" value="P:vacuole organization"/>
    <property type="evidence" value="ECO:0007669"/>
    <property type="project" value="UniProtKB-ARBA"/>
</dbReference>
<evidence type="ECO:0000313" key="9">
    <source>
        <dbReference type="EMBL" id="SAM07517.1"/>
    </source>
</evidence>
<dbReference type="Pfam" id="PF02212">
    <property type="entry name" value="GED"/>
    <property type="match status" value="1"/>
</dbReference>
<dbReference type="OMA" id="IQRRKEC"/>
<dbReference type="Proteomes" id="UP000078561">
    <property type="component" value="Unassembled WGS sequence"/>
</dbReference>
<dbReference type="SMART" id="SM00053">
    <property type="entry name" value="DYNc"/>
    <property type="match status" value="1"/>
</dbReference>
<sequence>MDNNLIKTVNKLQDAFSTVGVHNPVDLPQITVIGSQSSGKSSVLENIVGRDFLPRGSGIVTRRPLVLQLINRPAAPKPNGTAADDDKSDATSNLTGGDNQDEWGEFLHLPGQKFYKFEEIREEIVRDTELKTGKNLGISPQPINLRIFSPNVLTLTMVDLPGLTKVPVGDQPKDIEKQIRDMLLKYITKPNAIILAVTAANQDLANSDGLKLAREVDPEGLRTIGVLTKIDLMDEGTDVIDILAGRVIPLRLGYVPVVNRGQRDIDSKKMINKALEAEHQFFENHPSYKSKANYCGTPFLARKLNMILMHHIRTNLPEIKSKIQAALLKYQQELLQLGDPLGDGKGGQANLVLNIITEFCTEFRTIIDGNSNDLSSFELSGGARISFVFHELYSNGVKSIDPLEQTKDSDIRTILYNSSGSSPALFVATTAFEVIIKQQIKRLEDPSVKCINMVYDELVRILGQLLTKQFFKRFPQMKEKFYQVVLAFFKKAVTPTTKLVTDLVLMESCYINTAHPDFLNGHQAIAMVSERLNPKPQSNGANGVNGADHGKPSSRNPGTPTTAHQTPSLSTSNSPMSVESNTSENGSFFGSFFAGNKKTKKSGSALMDSSVFETPPASLKATGALSEREHMETEVIKLLIQSYYNIVKRTMIDMVPKAIMLNLVSRAKEELQRELLTELYKADVLDELLQESDFTQQRRKECKKMIEALQKADEIVASV</sequence>
<gene>
    <name evidence="9" type="primary">ABSGL_13160.1 scaffold 13659</name>
</gene>
<name>A0A168RX79_ABSGL</name>